<comment type="caution">
    <text evidence="1">The sequence shown here is derived from an EMBL/GenBank/DDBJ whole genome shotgun (WGS) entry which is preliminary data.</text>
</comment>
<gene>
    <name evidence="1" type="ORF">EJP77_05940</name>
</gene>
<name>A0A433XR50_9BACL</name>
<accession>A0A433XR50</accession>
<dbReference type="EMBL" id="RZNX01000001">
    <property type="protein sequence ID" value="RUT36509.1"/>
    <property type="molecule type" value="Genomic_DNA"/>
</dbReference>
<reference evidence="1 2" key="1">
    <citation type="submission" date="2018-12" db="EMBL/GenBank/DDBJ databases">
        <authorList>
            <person name="Sun L."/>
            <person name="Chen Z."/>
        </authorList>
    </citation>
    <scope>NUCLEOTIDE SEQUENCE [LARGE SCALE GENOMIC DNA]</scope>
    <source>
        <strain evidence="1 2">3-5-3</strain>
    </source>
</reference>
<protein>
    <submittedName>
        <fullName evidence="1">Uncharacterized protein</fullName>
    </submittedName>
</protein>
<evidence type="ECO:0000313" key="2">
    <source>
        <dbReference type="Proteomes" id="UP000272464"/>
    </source>
</evidence>
<organism evidence="1 2">
    <name type="scientific">Paenibacillus zeisoli</name>
    <dbReference type="NCBI Taxonomy" id="2496267"/>
    <lineage>
        <taxon>Bacteria</taxon>
        <taxon>Bacillati</taxon>
        <taxon>Bacillota</taxon>
        <taxon>Bacilli</taxon>
        <taxon>Bacillales</taxon>
        <taxon>Paenibacillaceae</taxon>
        <taxon>Paenibacillus</taxon>
    </lineage>
</organism>
<dbReference type="OrthoDB" id="2661619at2"/>
<dbReference type="AlphaFoldDB" id="A0A433XR50"/>
<proteinExistence type="predicted"/>
<dbReference type="Proteomes" id="UP000272464">
    <property type="component" value="Unassembled WGS sequence"/>
</dbReference>
<sequence>MMNLQMIKEKHQYYVWEKVEAGQAEGLLGRMKKRLIRENNLPHDSELSFIAYAFKNENLLVLAAEQQTG</sequence>
<evidence type="ECO:0000313" key="1">
    <source>
        <dbReference type="EMBL" id="RUT36509.1"/>
    </source>
</evidence>
<keyword evidence="2" id="KW-1185">Reference proteome</keyword>
<dbReference type="RefSeq" id="WP_127198198.1">
    <property type="nucleotide sequence ID" value="NZ_RZNX01000001.1"/>
</dbReference>